<keyword evidence="3" id="KW-0731">Sigma factor</keyword>
<dbReference type="Pfam" id="PF08281">
    <property type="entry name" value="Sigma70_r4_2"/>
    <property type="match status" value="1"/>
</dbReference>
<dbReference type="PANTHER" id="PTHR43133:SF63">
    <property type="entry name" value="RNA POLYMERASE SIGMA FACTOR FECI-RELATED"/>
    <property type="match status" value="1"/>
</dbReference>
<dbReference type="SUPFAM" id="SSF88659">
    <property type="entry name" value="Sigma3 and sigma4 domains of RNA polymerase sigma factors"/>
    <property type="match status" value="1"/>
</dbReference>
<dbReference type="Pfam" id="PF04542">
    <property type="entry name" value="Sigma70_r2"/>
    <property type="match status" value="1"/>
</dbReference>
<sequence>MPGKYHFSNERAVWLSRHILPHEPALRAQLHRWRVPDGLDADDIIQEAYAKLATLEDVEAIRNPKAYFYQIARSVILMHVRRARVVSIQAVEQIEQLAIASDEPGPDIQISDRQQLHLLATMIGALPKPARTAMTLRLVHDLSHREIGDRLGMSPNAVQKSLAKSLSTFVRQLGRGGTDASEASRDRTLRDDQPRHDNAREQFRD</sequence>
<dbReference type="InterPro" id="IPR013249">
    <property type="entry name" value="RNA_pol_sigma70_r4_t2"/>
</dbReference>
<dbReference type="InterPro" id="IPR013325">
    <property type="entry name" value="RNA_pol_sigma_r2"/>
</dbReference>
<feature type="compositionally biased region" description="Basic and acidic residues" evidence="5">
    <location>
        <begin position="182"/>
        <end position="205"/>
    </location>
</feature>
<evidence type="ECO:0000256" key="2">
    <source>
        <dbReference type="ARBA" id="ARBA00023015"/>
    </source>
</evidence>
<dbReference type="GO" id="GO:0003677">
    <property type="term" value="F:DNA binding"/>
    <property type="evidence" value="ECO:0007669"/>
    <property type="project" value="InterPro"/>
</dbReference>
<dbReference type="RefSeq" id="WP_214625378.1">
    <property type="nucleotide sequence ID" value="NZ_JAHGAW010000015.1"/>
</dbReference>
<accession>A0A9X1ITD6</accession>
<keyword evidence="9" id="KW-1185">Reference proteome</keyword>
<dbReference type="SUPFAM" id="SSF88946">
    <property type="entry name" value="Sigma2 domain of RNA polymerase sigma factors"/>
    <property type="match status" value="1"/>
</dbReference>
<dbReference type="AlphaFoldDB" id="A0A9X1ITD6"/>
<dbReference type="NCBIfam" id="TIGR02937">
    <property type="entry name" value="sigma70-ECF"/>
    <property type="match status" value="1"/>
</dbReference>
<protein>
    <submittedName>
        <fullName evidence="8">Sigma-70 family RNA polymerase sigma factor</fullName>
    </submittedName>
</protein>
<dbReference type="InterPro" id="IPR013324">
    <property type="entry name" value="RNA_pol_sigma_r3/r4-like"/>
</dbReference>
<gene>
    <name evidence="8" type="ORF">KK488_19395</name>
</gene>
<comment type="caution">
    <text evidence="8">The sequence shown here is derived from an EMBL/GenBank/DDBJ whole genome shotgun (WGS) entry which is preliminary data.</text>
</comment>
<dbReference type="GO" id="GO:0016987">
    <property type="term" value="F:sigma factor activity"/>
    <property type="evidence" value="ECO:0007669"/>
    <property type="project" value="UniProtKB-KW"/>
</dbReference>
<evidence type="ECO:0000259" key="7">
    <source>
        <dbReference type="Pfam" id="PF08281"/>
    </source>
</evidence>
<dbReference type="InterPro" id="IPR036388">
    <property type="entry name" value="WH-like_DNA-bd_sf"/>
</dbReference>
<evidence type="ECO:0000256" key="4">
    <source>
        <dbReference type="ARBA" id="ARBA00023163"/>
    </source>
</evidence>
<evidence type="ECO:0000259" key="6">
    <source>
        <dbReference type="Pfam" id="PF04542"/>
    </source>
</evidence>
<feature type="region of interest" description="Disordered" evidence="5">
    <location>
        <begin position="173"/>
        <end position="205"/>
    </location>
</feature>
<dbReference type="PANTHER" id="PTHR43133">
    <property type="entry name" value="RNA POLYMERASE ECF-TYPE SIGMA FACTO"/>
    <property type="match status" value="1"/>
</dbReference>
<dbReference type="GO" id="GO:0006352">
    <property type="term" value="P:DNA-templated transcription initiation"/>
    <property type="evidence" value="ECO:0007669"/>
    <property type="project" value="InterPro"/>
</dbReference>
<name>A0A9X1ITD6_9SPHN</name>
<keyword evidence="4" id="KW-0804">Transcription</keyword>
<evidence type="ECO:0000256" key="3">
    <source>
        <dbReference type="ARBA" id="ARBA00023082"/>
    </source>
</evidence>
<evidence type="ECO:0000256" key="1">
    <source>
        <dbReference type="ARBA" id="ARBA00010641"/>
    </source>
</evidence>
<evidence type="ECO:0000313" key="9">
    <source>
        <dbReference type="Proteomes" id="UP001138757"/>
    </source>
</evidence>
<dbReference type="EMBL" id="JAHGAW010000015">
    <property type="protein sequence ID" value="MBT2189119.1"/>
    <property type="molecule type" value="Genomic_DNA"/>
</dbReference>
<organism evidence="8 9">
    <name type="scientific">Sphingobium nicotianae</name>
    <dbReference type="NCBI Taxonomy" id="2782607"/>
    <lineage>
        <taxon>Bacteria</taxon>
        <taxon>Pseudomonadati</taxon>
        <taxon>Pseudomonadota</taxon>
        <taxon>Alphaproteobacteria</taxon>
        <taxon>Sphingomonadales</taxon>
        <taxon>Sphingomonadaceae</taxon>
        <taxon>Sphingobium</taxon>
    </lineage>
</organism>
<dbReference type="Gene3D" id="1.10.1740.10">
    <property type="match status" value="1"/>
</dbReference>
<dbReference type="Proteomes" id="UP001138757">
    <property type="component" value="Unassembled WGS sequence"/>
</dbReference>
<reference evidence="8" key="1">
    <citation type="submission" date="2021-05" db="EMBL/GenBank/DDBJ databases">
        <title>Genome of Sphingobium sp. strain.</title>
        <authorList>
            <person name="Fan R."/>
        </authorList>
    </citation>
    <scope>NUCLEOTIDE SEQUENCE</scope>
    <source>
        <strain evidence="8">H33</strain>
    </source>
</reference>
<feature type="domain" description="RNA polymerase sigma factor 70 region 4 type 2" evidence="7">
    <location>
        <begin position="118"/>
        <end position="166"/>
    </location>
</feature>
<keyword evidence="2" id="KW-0805">Transcription regulation</keyword>
<proteinExistence type="inferred from homology"/>
<evidence type="ECO:0000256" key="5">
    <source>
        <dbReference type="SAM" id="MobiDB-lite"/>
    </source>
</evidence>
<dbReference type="InterPro" id="IPR014284">
    <property type="entry name" value="RNA_pol_sigma-70_dom"/>
</dbReference>
<dbReference type="Gene3D" id="1.10.10.10">
    <property type="entry name" value="Winged helix-like DNA-binding domain superfamily/Winged helix DNA-binding domain"/>
    <property type="match status" value="1"/>
</dbReference>
<feature type="domain" description="RNA polymerase sigma-70 region 2" evidence="6">
    <location>
        <begin position="22"/>
        <end position="84"/>
    </location>
</feature>
<dbReference type="InterPro" id="IPR039425">
    <property type="entry name" value="RNA_pol_sigma-70-like"/>
</dbReference>
<evidence type="ECO:0000313" key="8">
    <source>
        <dbReference type="EMBL" id="MBT2189119.1"/>
    </source>
</evidence>
<comment type="similarity">
    <text evidence="1">Belongs to the sigma-70 factor family. ECF subfamily.</text>
</comment>
<dbReference type="InterPro" id="IPR007627">
    <property type="entry name" value="RNA_pol_sigma70_r2"/>
</dbReference>